<evidence type="ECO:0000313" key="1">
    <source>
        <dbReference type="EMBL" id="OXS41033.1"/>
    </source>
</evidence>
<dbReference type="AlphaFoldDB" id="A0A231Q1Z3"/>
<evidence type="ECO:0000313" key="2">
    <source>
        <dbReference type="EMBL" id="UXC64343.1"/>
    </source>
</evidence>
<reference evidence="2" key="2">
    <citation type="submission" date="2022-09" db="EMBL/GenBank/DDBJ databases">
        <title>Complete genome of Ligilactobacillus agilis AM_LB6, isolated from chicken feces.</title>
        <authorList>
            <person name="den Bakker H.C."/>
            <person name="Mann A."/>
        </authorList>
    </citation>
    <scope>NUCLEOTIDE SEQUENCE</scope>
    <source>
        <strain evidence="2">AM_LB6</strain>
    </source>
</reference>
<organism evidence="1 3">
    <name type="scientific">Ligilactobacillus agilis</name>
    <dbReference type="NCBI Taxonomy" id="1601"/>
    <lineage>
        <taxon>Bacteria</taxon>
        <taxon>Bacillati</taxon>
        <taxon>Bacillota</taxon>
        <taxon>Bacilli</taxon>
        <taxon>Lactobacillales</taxon>
        <taxon>Lactobacillaceae</taxon>
        <taxon>Ligilactobacillus</taxon>
    </lineage>
</organism>
<dbReference type="Proteomes" id="UP001058429">
    <property type="component" value="Chromosome"/>
</dbReference>
<proteinExistence type="predicted"/>
<accession>A0A231Q1Z3</accession>
<dbReference type="GeneID" id="75137155"/>
<dbReference type="EMBL" id="CP104396">
    <property type="protein sequence ID" value="UXC64343.1"/>
    <property type="molecule type" value="Genomic_DNA"/>
</dbReference>
<dbReference type="EMBL" id="LUGO01000035">
    <property type="protein sequence ID" value="OXS41033.1"/>
    <property type="molecule type" value="Genomic_DNA"/>
</dbReference>
<protein>
    <submittedName>
        <fullName evidence="1">Uncharacterized protein</fullName>
    </submittedName>
</protein>
<evidence type="ECO:0000313" key="3">
    <source>
        <dbReference type="Proteomes" id="UP000215261"/>
    </source>
</evidence>
<reference evidence="1 3" key="1">
    <citation type="submission" date="2016-03" db="EMBL/GenBank/DDBJ databases">
        <title>Sequencing of Lactobacillus Species from Commercial Turkeys.</title>
        <authorList>
            <person name="Johnson T.J."/>
            <person name="Youmans B.P."/>
            <person name="Case K.A."/>
        </authorList>
    </citation>
    <scope>NUCLEOTIDE SEQUENCE [LARGE SCALE GENOMIC DNA]</scope>
    <source>
        <strain evidence="1 3">UMNLA1</strain>
    </source>
</reference>
<sequence length="153" mass="17871">MIKYYAVLYGKLIECKVSKKTIEETYYKLSPSEYQYLNSISSGINYEYDEATVELMKQILHAGTLHVLSKLKIISAITAREFIVEQKLNYVHVLPGNNGYLNVQSDNIFLGDLEERDDTQTIFDELEIKKMRHDGRFRGIDFDHCLEEVKYDD</sequence>
<dbReference type="Proteomes" id="UP000215261">
    <property type="component" value="Unassembled WGS sequence"/>
</dbReference>
<name>A0A231Q1Z3_9LACO</name>
<dbReference type="RefSeq" id="WP_094075280.1">
    <property type="nucleotide sequence ID" value="NZ_CAJTQW010000024.1"/>
</dbReference>
<gene>
    <name evidence="1" type="ORF">AYP69_03425</name>
    <name evidence="2" type="ORF">N4562_04830</name>
</gene>